<dbReference type="KEGG" id="cbae:COR50_13100"/>
<dbReference type="AlphaFoldDB" id="A0A291QVN6"/>
<evidence type="ECO:0000313" key="2">
    <source>
        <dbReference type="Proteomes" id="UP000220133"/>
    </source>
</evidence>
<name>A0A291QVN6_9BACT</name>
<organism evidence="1 2">
    <name type="scientific">Chitinophaga caeni</name>
    <dbReference type="NCBI Taxonomy" id="2029983"/>
    <lineage>
        <taxon>Bacteria</taxon>
        <taxon>Pseudomonadati</taxon>
        <taxon>Bacteroidota</taxon>
        <taxon>Chitinophagia</taxon>
        <taxon>Chitinophagales</taxon>
        <taxon>Chitinophagaceae</taxon>
        <taxon>Chitinophaga</taxon>
    </lineage>
</organism>
<protein>
    <submittedName>
        <fullName evidence="1">Uncharacterized protein</fullName>
    </submittedName>
</protein>
<evidence type="ECO:0000313" key="1">
    <source>
        <dbReference type="EMBL" id="ATL48028.1"/>
    </source>
</evidence>
<dbReference type="Proteomes" id="UP000220133">
    <property type="component" value="Chromosome"/>
</dbReference>
<keyword evidence="2" id="KW-1185">Reference proteome</keyword>
<reference evidence="1 2" key="1">
    <citation type="submission" date="2017-10" db="EMBL/GenBank/DDBJ databases">
        <title>Paenichitinophaga pekingensis gen. nov., sp. nov., isolated from activated sludge.</title>
        <authorList>
            <person name="Jin D."/>
            <person name="Kong X."/>
            <person name="Deng Y."/>
            <person name="Bai Z."/>
        </authorList>
    </citation>
    <scope>NUCLEOTIDE SEQUENCE [LARGE SCALE GENOMIC DNA]</scope>
    <source>
        <strain evidence="1 2">13</strain>
    </source>
</reference>
<dbReference type="EMBL" id="CP023777">
    <property type="protein sequence ID" value="ATL48028.1"/>
    <property type="molecule type" value="Genomic_DNA"/>
</dbReference>
<proteinExistence type="predicted"/>
<sequence length="82" mass="9426">MLIPFQLIELRKNTITLFLLDLLAQNSISLKAMRSPIGKFIYEIRKNSTPGNSKMLIFNYYLLVSKKGAAKFYCILLTINII</sequence>
<accession>A0A291QVN6</accession>
<gene>
    <name evidence="1" type="ORF">COR50_13100</name>
</gene>